<dbReference type="InterPro" id="IPR054213">
    <property type="entry name" value="DUF6920"/>
</dbReference>
<accession>A0ABS5DVY1</accession>
<proteinExistence type="predicted"/>
<dbReference type="RefSeq" id="WP_210808154.1">
    <property type="nucleotide sequence ID" value="NZ_JAGQDG010000003.1"/>
</dbReference>
<gene>
    <name evidence="1" type="ORF">KAK11_08215</name>
</gene>
<sequence>MTSRLRSLSLALLLCATVGGMVVGLAHWRTEQDIAAFEERIATLGGANASPTVSAQDLAALPAPVQRYFRYTFPEGVPRYKVVRLAASGQFRRPGTSSFAPTTARQVIAAGVPALMFSATTPIVPGVWARAYDFFAEGDMEMKAKILSTITVVDEGQSPTLNQISLRRWLLESALYPVALLPGGPVRWEALNEHSARAVVTWAGMQASMVAHFSPEGMMTAMESETDGDLSTPYHGSGEHVARSNYQRQGLQMLPMDFTISRRAQGKLHPFWKGRIDSISVQ</sequence>
<reference evidence="1 2" key="1">
    <citation type="submission" date="2021-04" db="EMBL/GenBank/DDBJ databases">
        <title>The genome sequence of type strain Ideonella paludis KCTC 32238.</title>
        <authorList>
            <person name="Liu Y."/>
        </authorList>
    </citation>
    <scope>NUCLEOTIDE SEQUENCE [LARGE SCALE GENOMIC DNA]</scope>
    <source>
        <strain evidence="1 2">KCTC 32238</strain>
    </source>
</reference>
<dbReference type="Proteomes" id="UP000672097">
    <property type="component" value="Unassembled WGS sequence"/>
</dbReference>
<protein>
    <submittedName>
        <fullName evidence="1">Uncharacterized protein</fullName>
    </submittedName>
</protein>
<comment type="caution">
    <text evidence="1">The sequence shown here is derived from an EMBL/GenBank/DDBJ whole genome shotgun (WGS) entry which is preliminary data.</text>
</comment>
<dbReference type="EMBL" id="JAGQDG010000003">
    <property type="protein sequence ID" value="MBQ0935308.1"/>
    <property type="molecule type" value="Genomic_DNA"/>
</dbReference>
<evidence type="ECO:0000313" key="1">
    <source>
        <dbReference type="EMBL" id="MBQ0935308.1"/>
    </source>
</evidence>
<organism evidence="1 2">
    <name type="scientific">Ideonella paludis</name>
    <dbReference type="NCBI Taxonomy" id="1233411"/>
    <lineage>
        <taxon>Bacteria</taxon>
        <taxon>Pseudomonadati</taxon>
        <taxon>Pseudomonadota</taxon>
        <taxon>Betaproteobacteria</taxon>
        <taxon>Burkholderiales</taxon>
        <taxon>Sphaerotilaceae</taxon>
        <taxon>Ideonella</taxon>
    </lineage>
</organism>
<keyword evidence="2" id="KW-1185">Reference proteome</keyword>
<dbReference type="Pfam" id="PF21900">
    <property type="entry name" value="DUF6920"/>
    <property type="match status" value="1"/>
</dbReference>
<name>A0ABS5DVY1_9BURK</name>
<evidence type="ECO:0000313" key="2">
    <source>
        <dbReference type="Proteomes" id="UP000672097"/>
    </source>
</evidence>